<comment type="caution">
    <text evidence="2">The sequence shown here is derived from an EMBL/GenBank/DDBJ whole genome shotgun (WGS) entry which is preliminary data.</text>
</comment>
<dbReference type="Proteomes" id="UP000003560">
    <property type="component" value="Unassembled WGS sequence"/>
</dbReference>
<dbReference type="RefSeq" id="WP_006721368.1">
    <property type="nucleotide sequence ID" value="NZ_CP085935.1"/>
</dbReference>
<keyword evidence="2" id="KW-0808">Transferase</keyword>
<dbReference type="GeneID" id="98003425"/>
<dbReference type="STRING" id="445975.COLSTE_01737"/>
<keyword evidence="2" id="KW-0328">Glycosyltransferase</keyword>
<evidence type="ECO:0000313" key="3">
    <source>
        <dbReference type="Proteomes" id="UP000003560"/>
    </source>
</evidence>
<dbReference type="Pfam" id="PF00535">
    <property type="entry name" value="Glycos_transf_2"/>
    <property type="match status" value="1"/>
</dbReference>
<dbReference type="Gene3D" id="3.90.550.10">
    <property type="entry name" value="Spore Coat Polysaccharide Biosynthesis Protein SpsA, Chain A"/>
    <property type="match status" value="1"/>
</dbReference>
<dbReference type="SUPFAM" id="SSF53448">
    <property type="entry name" value="Nucleotide-diphospho-sugar transferases"/>
    <property type="match status" value="1"/>
</dbReference>
<dbReference type="InterPro" id="IPR001173">
    <property type="entry name" value="Glyco_trans_2-like"/>
</dbReference>
<evidence type="ECO:0000259" key="1">
    <source>
        <dbReference type="Pfam" id="PF00535"/>
    </source>
</evidence>
<dbReference type="AlphaFoldDB" id="B6GCB4"/>
<dbReference type="HOGENOM" id="CLU_064280_0_0_11"/>
<reference evidence="2 3" key="1">
    <citation type="submission" date="2008-10" db="EMBL/GenBank/DDBJ databases">
        <title>Draft genome sequence of Collinsella stercoris (DSM 13279).</title>
        <authorList>
            <person name="Sudarsanam P."/>
            <person name="Ley R."/>
            <person name="Guruge J."/>
            <person name="Turnbaugh P.J."/>
            <person name="Mahowald M."/>
            <person name="Liep D."/>
            <person name="Gordon J."/>
        </authorList>
    </citation>
    <scope>NUCLEOTIDE SEQUENCE [LARGE SCALE GENOMIC DNA]</scope>
    <source>
        <strain evidence="2 3">DSM 13279</strain>
    </source>
</reference>
<accession>B6GCB4</accession>
<dbReference type="InterPro" id="IPR029044">
    <property type="entry name" value="Nucleotide-diphossugar_trans"/>
</dbReference>
<reference evidence="2 3" key="2">
    <citation type="submission" date="2008-10" db="EMBL/GenBank/DDBJ databases">
        <authorList>
            <person name="Fulton L."/>
            <person name="Clifton S."/>
            <person name="Fulton B."/>
            <person name="Xu J."/>
            <person name="Minx P."/>
            <person name="Pepin K.H."/>
            <person name="Johnson M."/>
            <person name="Thiruvilangam P."/>
            <person name="Bhonagiri V."/>
            <person name="Nash W.E."/>
            <person name="Mardis E.R."/>
            <person name="Wilson R.K."/>
        </authorList>
    </citation>
    <scope>NUCLEOTIDE SEQUENCE [LARGE SCALE GENOMIC DNA]</scope>
    <source>
        <strain evidence="2 3">DSM 13279</strain>
    </source>
</reference>
<keyword evidence="3" id="KW-1185">Reference proteome</keyword>
<feature type="domain" description="Glycosyltransferase 2-like" evidence="1">
    <location>
        <begin position="10"/>
        <end position="108"/>
    </location>
</feature>
<evidence type="ECO:0000313" key="2">
    <source>
        <dbReference type="EMBL" id="EEA90082.1"/>
    </source>
</evidence>
<dbReference type="OrthoDB" id="5986178at2"/>
<sequence>MYGPSDHTFAVVAYGESPYLEECIQSLLSQDVQSRIIIATSTSNSHILHIAEKYEIPLFINEGRPGIGHDWNCAVGYCDTDLVTIAHQDDVYLPAYTRAVLSAMNNSELPLIAFTDYGELRDSKPVDVSRLLRIKRILLSSLKNKRHAASILVRRRILSFGSPICCPSVTYCRPNLPDPLFFEDMRCNLDWETWERFSRLPGEFIYLPELLMRHRIHEGSETTASIKNDTRSREDLTMFEMFWPKAIAKLVARVYSTSMDSNQL</sequence>
<dbReference type="eggNOG" id="COG1216">
    <property type="taxonomic scope" value="Bacteria"/>
</dbReference>
<dbReference type="EMBL" id="ABXJ01000096">
    <property type="protein sequence ID" value="EEA90082.1"/>
    <property type="molecule type" value="Genomic_DNA"/>
</dbReference>
<gene>
    <name evidence="2" type="ORF">COLSTE_01737</name>
</gene>
<proteinExistence type="predicted"/>
<dbReference type="GO" id="GO:0016757">
    <property type="term" value="F:glycosyltransferase activity"/>
    <property type="evidence" value="ECO:0007669"/>
    <property type="project" value="UniProtKB-KW"/>
</dbReference>
<name>B6GCB4_9ACTN</name>
<dbReference type="EC" id="2.4.-.-" evidence="2"/>
<organism evidence="2 3">
    <name type="scientific">Collinsella stercoris DSM 13279</name>
    <dbReference type="NCBI Taxonomy" id="445975"/>
    <lineage>
        <taxon>Bacteria</taxon>
        <taxon>Bacillati</taxon>
        <taxon>Actinomycetota</taxon>
        <taxon>Coriobacteriia</taxon>
        <taxon>Coriobacteriales</taxon>
        <taxon>Coriobacteriaceae</taxon>
        <taxon>Collinsella</taxon>
    </lineage>
</organism>
<protein>
    <submittedName>
        <fullName evidence="2">Glycosyltransferase, group 2 family protein</fullName>
        <ecNumber evidence="2">2.4.-.-</ecNumber>
    </submittedName>
</protein>